<keyword evidence="4 11" id="KW-0812">Transmembrane</keyword>
<dbReference type="GO" id="GO:0005506">
    <property type="term" value="F:iron ion binding"/>
    <property type="evidence" value="ECO:0007669"/>
    <property type="project" value="TreeGrafter"/>
</dbReference>
<keyword evidence="10" id="KW-0275">Fatty acid biosynthesis</keyword>
<dbReference type="CDD" id="cd03505">
    <property type="entry name" value="Delta9-FADS-like"/>
    <property type="match status" value="1"/>
</dbReference>
<sequence>MEKDNIKAGPSLGEIFRTFEKSLGFKNDIKWPSFIAITLYHIVGMYWCYYFALPVKWQTLVFAKNALKIFLLLCFAGAGQNSLKQWVRDHRVHHKFSDTDADPHNANRGLFFSHIGWLMMKKNDEVLLRGKQMDMSDIESDPLLRKFNKNIIPAENRFVAICTLGEGWHNYHHAFPFDYKAAEHFDFFNFGTKFIRMFERIGWAYDLREATPEMVNSIAKRLGDGTPVHFPMEVTLKHNERACG</sequence>
<keyword evidence="8" id="KW-0443">Lipid metabolism</keyword>
<evidence type="ECO:0000256" key="2">
    <source>
        <dbReference type="ARBA" id="ARBA00009295"/>
    </source>
</evidence>
<evidence type="ECO:0000256" key="10">
    <source>
        <dbReference type="ARBA" id="ARBA00023160"/>
    </source>
</evidence>
<evidence type="ECO:0000256" key="7">
    <source>
        <dbReference type="ARBA" id="ARBA00023002"/>
    </source>
</evidence>
<evidence type="ECO:0000313" key="12">
    <source>
        <dbReference type="EMBL" id="KOB78909.1"/>
    </source>
</evidence>
<dbReference type="PANTHER" id="PTHR11351:SF31">
    <property type="entry name" value="DESATURASE 1, ISOFORM A-RELATED"/>
    <property type="match status" value="1"/>
</dbReference>
<accession>A0A0L7LU52</accession>
<dbReference type="EMBL" id="JTDY01000094">
    <property type="protein sequence ID" value="KOB78909.1"/>
    <property type="molecule type" value="Genomic_DNA"/>
</dbReference>
<dbReference type="AlphaFoldDB" id="A0A0L7LU52"/>
<keyword evidence="9 11" id="KW-0472">Membrane</keyword>
<organism evidence="12 13">
    <name type="scientific">Operophtera brumata</name>
    <name type="common">Winter moth</name>
    <name type="synonym">Phalaena brumata</name>
    <dbReference type="NCBI Taxonomy" id="104452"/>
    <lineage>
        <taxon>Eukaryota</taxon>
        <taxon>Metazoa</taxon>
        <taxon>Ecdysozoa</taxon>
        <taxon>Arthropoda</taxon>
        <taxon>Hexapoda</taxon>
        <taxon>Insecta</taxon>
        <taxon>Pterygota</taxon>
        <taxon>Neoptera</taxon>
        <taxon>Endopterygota</taxon>
        <taxon>Lepidoptera</taxon>
        <taxon>Glossata</taxon>
        <taxon>Ditrysia</taxon>
        <taxon>Geometroidea</taxon>
        <taxon>Geometridae</taxon>
        <taxon>Larentiinae</taxon>
        <taxon>Operophtera</taxon>
    </lineage>
</organism>
<keyword evidence="7" id="KW-0560">Oxidoreductase</keyword>
<comment type="subcellular location">
    <subcellularLocation>
        <location evidence="1">Membrane</location>
        <topology evidence="1">Multi-pass membrane protein</topology>
    </subcellularLocation>
</comment>
<keyword evidence="3" id="KW-0444">Lipid biosynthesis</keyword>
<evidence type="ECO:0000256" key="8">
    <source>
        <dbReference type="ARBA" id="ARBA00023098"/>
    </source>
</evidence>
<protein>
    <submittedName>
        <fullName evidence="12">Acyl-CoA desaturase BmorVPAE</fullName>
    </submittedName>
</protein>
<dbReference type="Proteomes" id="UP000037510">
    <property type="component" value="Unassembled WGS sequence"/>
</dbReference>
<comment type="similarity">
    <text evidence="2">Belongs to the fatty acid desaturase type 1 family.</text>
</comment>
<evidence type="ECO:0000256" key="4">
    <source>
        <dbReference type="ARBA" id="ARBA00022692"/>
    </source>
</evidence>
<feature type="transmembrane region" description="Helical" evidence="11">
    <location>
        <begin position="31"/>
        <end position="53"/>
    </location>
</feature>
<comment type="caution">
    <text evidence="12">The sequence shown here is derived from an EMBL/GenBank/DDBJ whole genome shotgun (WGS) entry which is preliminary data.</text>
</comment>
<feature type="transmembrane region" description="Helical" evidence="11">
    <location>
        <begin position="59"/>
        <end position="78"/>
    </location>
</feature>
<dbReference type="GO" id="GO:0006636">
    <property type="term" value="P:unsaturated fatty acid biosynthetic process"/>
    <property type="evidence" value="ECO:0007669"/>
    <property type="project" value="TreeGrafter"/>
</dbReference>
<dbReference type="GO" id="GO:0005789">
    <property type="term" value="C:endoplasmic reticulum membrane"/>
    <property type="evidence" value="ECO:0007669"/>
    <property type="project" value="TreeGrafter"/>
</dbReference>
<evidence type="ECO:0000256" key="6">
    <source>
        <dbReference type="ARBA" id="ARBA00022989"/>
    </source>
</evidence>
<evidence type="ECO:0000256" key="11">
    <source>
        <dbReference type="SAM" id="Phobius"/>
    </source>
</evidence>
<dbReference type="PANTHER" id="PTHR11351">
    <property type="entry name" value="ACYL-COA DESATURASE"/>
    <property type="match status" value="1"/>
</dbReference>
<evidence type="ECO:0000256" key="9">
    <source>
        <dbReference type="ARBA" id="ARBA00023136"/>
    </source>
</evidence>
<evidence type="ECO:0000313" key="13">
    <source>
        <dbReference type="Proteomes" id="UP000037510"/>
    </source>
</evidence>
<evidence type="ECO:0000256" key="1">
    <source>
        <dbReference type="ARBA" id="ARBA00004141"/>
    </source>
</evidence>
<evidence type="ECO:0000256" key="3">
    <source>
        <dbReference type="ARBA" id="ARBA00022516"/>
    </source>
</evidence>
<dbReference type="InterPro" id="IPR015876">
    <property type="entry name" value="Acyl-CoA_DS"/>
</dbReference>
<dbReference type="STRING" id="104452.A0A0L7LU52"/>
<gene>
    <name evidence="12" type="ORF">OBRU01_01491</name>
</gene>
<proteinExistence type="inferred from homology"/>
<keyword evidence="13" id="KW-1185">Reference proteome</keyword>
<keyword evidence="6 11" id="KW-1133">Transmembrane helix</keyword>
<reference evidence="12 13" key="1">
    <citation type="journal article" date="2015" name="Genome Biol. Evol.">
        <title>The genome of winter moth (Operophtera brumata) provides a genomic perspective on sexual dimorphism and phenology.</title>
        <authorList>
            <person name="Derks M.F."/>
            <person name="Smit S."/>
            <person name="Salis L."/>
            <person name="Schijlen E."/>
            <person name="Bossers A."/>
            <person name="Mateman C."/>
            <person name="Pijl A.S."/>
            <person name="de Ridder D."/>
            <person name="Groenen M.A."/>
            <person name="Visser M.E."/>
            <person name="Megens H.J."/>
        </authorList>
    </citation>
    <scope>NUCLEOTIDE SEQUENCE [LARGE SCALE GENOMIC DNA]</scope>
    <source>
        <strain evidence="12">WM2013NL</strain>
        <tissue evidence="12">Head and thorax</tissue>
    </source>
</reference>
<name>A0A0L7LU52_OPEBR</name>
<keyword evidence="5" id="KW-0276">Fatty acid metabolism</keyword>
<dbReference type="GO" id="GO:0004768">
    <property type="term" value="F:stearoyl-CoA 9-desaturase activity"/>
    <property type="evidence" value="ECO:0007669"/>
    <property type="project" value="TreeGrafter"/>
</dbReference>
<evidence type="ECO:0000256" key="5">
    <source>
        <dbReference type="ARBA" id="ARBA00022832"/>
    </source>
</evidence>